<proteinExistence type="predicted"/>
<evidence type="ECO:0000313" key="1">
    <source>
        <dbReference type="EMBL" id="KZO96785.1"/>
    </source>
</evidence>
<dbReference type="STRING" id="1330018.A0A167MJN5"/>
<keyword evidence="2" id="KW-1185">Reference proteome</keyword>
<gene>
    <name evidence="1" type="ORF">CALVIDRAFT_527113</name>
</gene>
<name>A0A167MJN5_CALVF</name>
<dbReference type="OrthoDB" id="3365698at2759"/>
<reference evidence="1 2" key="1">
    <citation type="journal article" date="2016" name="Mol. Biol. Evol.">
        <title>Comparative Genomics of Early-Diverging Mushroom-Forming Fungi Provides Insights into the Origins of Lignocellulose Decay Capabilities.</title>
        <authorList>
            <person name="Nagy L.G."/>
            <person name="Riley R."/>
            <person name="Tritt A."/>
            <person name="Adam C."/>
            <person name="Daum C."/>
            <person name="Floudas D."/>
            <person name="Sun H."/>
            <person name="Yadav J.S."/>
            <person name="Pangilinan J."/>
            <person name="Larsson K.H."/>
            <person name="Matsuura K."/>
            <person name="Barry K."/>
            <person name="Labutti K."/>
            <person name="Kuo R."/>
            <person name="Ohm R.A."/>
            <person name="Bhattacharya S.S."/>
            <person name="Shirouzu T."/>
            <person name="Yoshinaga Y."/>
            <person name="Martin F.M."/>
            <person name="Grigoriev I.V."/>
            <person name="Hibbett D.S."/>
        </authorList>
    </citation>
    <scope>NUCLEOTIDE SEQUENCE [LARGE SCALE GENOMIC DNA]</scope>
    <source>
        <strain evidence="1 2">TUFC12733</strain>
    </source>
</reference>
<dbReference type="EMBL" id="KV417282">
    <property type="protein sequence ID" value="KZO96785.1"/>
    <property type="molecule type" value="Genomic_DNA"/>
</dbReference>
<evidence type="ECO:0000313" key="2">
    <source>
        <dbReference type="Proteomes" id="UP000076738"/>
    </source>
</evidence>
<accession>A0A167MJN5</accession>
<organism evidence="1 2">
    <name type="scientific">Calocera viscosa (strain TUFC12733)</name>
    <dbReference type="NCBI Taxonomy" id="1330018"/>
    <lineage>
        <taxon>Eukaryota</taxon>
        <taxon>Fungi</taxon>
        <taxon>Dikarya</taxon>
        <taxon>Basidiomycota</taxon>
        <taxon>Agaricomycotina</taxon>
        <taxon>Dacrymycetes</taxon>
        <taxon>Dacrymycetales</taxon>
        <taxon>Dacrymycetaceae</taxon>
        <taxon>Calocera</taxon>
    </lineage>
</organism>
<sequence length="581" mass="65469">MGASQLPAKERVALLSHAIDLCTTLRDTLERIGPSRWTRSPDFLSADEHAIVLKMHELESTLQRHLQEVNEKRNYALSPVSRLPDDVLRLIFLYMVDPEPDRDDHRSYIDYIFVEGISRVSRRWRAVVLDTATLWADVSFADPKYLADTDSDPIHPWYGSAKVLTRTAVRNLERSKLALLRVSMDVPAEPSVPAMVREYMRTCSGRVGELTLTVGREARLLDAIVPCIAQTAGVLRRFRFSVEDALYDVDGREAVEQLLALHFPSLVDVRLTSIPLPLRHRQEYTALLGCRHLRLTIKHPLQFHLPQLLALLKCTPVLEDLYVTLMTFQDAAPPELEERLLLPELRNLNIRCPFSNIPHLPLVILSAPKLDRLALDYSYHPHDNAGLQDRHAPDIVAFLAASVGPEGKPPPVRTLAIKGGMTRGLDRILPALPELEVLRVVFDQGSIAEQELEVIALIDKLCPPIHSVEIGVPPPASFVCQRLRTLESLAFTTPSHLRPLIRLAARRKTAGIPLTRVRMDRWPSRWMSGGTGMPETPEEQYALERALASEVDMLDCGQYRWDWDKGSQAPDGTRGGWSKVD</sequence>
<dbReference type="Proteomes" id="UP000076738">
    <property type="component" value="Unassembled WGS sequence"/>
</dbReference>
<protein>
    <submittedName>
        <fullName evidence="1">Uncharacterized protein</fullName>
    </submittedName>
</protein>
<dbReference type="AlphaFoldDB" id="A0A167MJN5"/>